<evidence type="ECO:0000256" key="6">
    <source>
        <dbReference type="ARBA" id="ARBA00022679"/>
    </source>
</evidence>
<evidence type="ECO:0000256" key="3">
    <source>
        <dbReference type="ARBA" id="ARBA00021495"/>
    </source>
</evidence>
<keyword evidence="5" id="KW-0597">Phosphoprotein</keyword>
<keyword evidence="6" id="KW-0808">Transferase</keyword>
<dbReference type="SUPFAM" id="SSF47384">
    <property type="entry name" value="Homodimeric domain of signal transducing histidine kinase"/>
    <property type="match status" value="1"/>
</dbReference>
<dbReference type="InterPro" id="IPR004105">
    <property type="entry name" value="CheA-like_dim"/>
</dbReference>
<accession>A0A3B0UWH5</accession>
<feature type="non-terminal residue" evidence="10">
    <location>
        <position position="426"/>
    </location>
</feature>
<evidence type="ECO:0000256" key="7">
    <source>
        <dbReference type="ARBA" id="ARBA00022777"/>
    </source>
</evidence>
<dbReference type="InterPro" id="IPR005467">
    <property type="entry name" value="His_kinase_dom"/>
</dbReference>
<dbReference type="PROSITE" id="PS50109">
    <property type="entry name" value="HIS_KIN"/>
    <property type="match status" value="1"/>
</dbReference>
<dbReference type="Gene3D" id="1.10.287.560">
    <property type="entry name" value="Histidine kinase CheA-like, homodimeric domain"/>
    <property type="match status" value="1"/>
</dbReference>
<dbReference type="GO" id="GO:0005737">
    <property type="term" value="C:cytoplasm"/>
    <property type="evidence" value="ECO:0007669"/>
    <property type="project" value="InterPro"/>
</dbReference>
<feature type="domain" description="HPt" evidence="9">
    <location>
        <begin position="1"/>
        <end position="105"/>
    </location>
</feature>
<evidence type="ECO:0000256" key="4">
    <source>
        <dbReference type="ARBA" id="ARBA00022500"/>
    </source>
</evidence>
<dbReference type="Gene3D" id="3.30.565.10">
    <property type="entry name" value="Histidine kinase-like ATPase, C-terminal domain"/>
    <property type="match status" value="1"/>
</dbReference>
<evidence type="ECO:0000256" key="5">
    <source>
        <dbReference type="ARBA" id="ARBA00022553"/>
    </source>
</evidence>
<dbReference type="EMBL" id="UOEX01000123">
    <property type="protein sequence ID" value="VAW35301.1"/>
    <property type="molecule type" value="Genomic_DNA"/>
</dbReference>
<proteinExistence type="predicted"/>
<dbReference type="SMART" id="SM00387">
    <property type="entry name" value="HATPase_c"/>
    <property type="match status" value="1"/>
</dbReference>
<name>A0A3B0UWH5_9ZZZZ</name>
<dbReference type="Pfam" id="PF02518">
    <property type="entry name" value="HATPase_c"/>
    <property type="match status" value="1"/>
</dbReference>
<evidence type="ECO:0000259" key="9">
    <source>
        <dbReference type="PROSITE" id="PS50894"/>
    </source>
</evidence>
<comment type="catalytic activity">
    <reaction evidence="1">
        <text>ATP + protein L-histidine = ADP + protein N-phospho-L-histidine.</text>
        <dbReference type="EC" id="2.7.13.3"/>
    </reaction>
</comment>
<feature type="domain" description="Histidine kinase" evidence="8">
    <location>
        <begin position="184"/>
        <end position="425"/>
    </location>
</feature>
<dbReference type="SMART" id="SM01231">
    <property type="entry name" value="H-kinase_dim"/>
    <property type="match status" value="1"/>
</dbReference>
<dbReference type="PRINTS" id="PR00344">
    <property type="entry name" value="BCTRLSENSOR"/>
</dbReference>
<dbReference type="Pfam" id="PF01627">
    <property type="entry name" value="Hpt"/>
    <property type="match status" value="1"/>
</dbReference>
<gene>
    <name evidence="10" type="ORF">MNBD_DELTA03-5</name>
</gene>
<dbReference type="InterPro" id="IPR003594">
    <property type="entry name" value="HATPase_dom"/>
</dbReference>
<dbReference type="GO" id="GO:0006935">
    <property type="term" value="P:chemotaxis"/>
    <property type="evidence" value="ECO:0007669"/>
    <property type="project" value="UniProtKB-KW"/>
</dbReference>
<dbReference type="PANTHER" id="PTHR43395:SF10">
    <property type="entry name" value="CHEMOTAXIS PROTEIN CHEA"/>
    <property type="match status" value="1"/>
</dbReference>
<reference evidence="10" key="1">
    <citation type="submission" date="2018-06" db="EMBL/GenBank/DDBJ databases">
        <authorList>
            <person name="Zhirakovskaya E."/>
        </authorList>
    </citation>
    <scope>NUCLEOTIDE SEQUENCE</scope>
</reference>
<dbReference type="SUPFAM" id="SSF55874">
    <property type="entry name" value="ATPase domain of HSP90 chaperone/DNA topoisomerase II/histidine kinase"/>
    <property type="match status" value="1"/>
</dbReference>
<dbReference type="InterPro" id="IPR036641">
    <property type="entry name" value="HPT_dom_sf"/>
</dbReference>
<dbReference type="Pfam" id="PF02895">
    <property type="entry name" value="H-kinase_dim"/>
    <property type="match status" value="1"/>
</dbReference>
<keyword evidence="4" id="KW-0145">Chemotaxis</keyword>
<dbReference type="InterPro" id="IPR037006">
    <property type="entry name" value="CheA-like_homodim_sf"/>
</dbReference>
<keyword evidence="7 10" id="KW-0418">Kinase</keyword>
<evidence type="ECO:0000256" key="2">
    <source>
        <dbReference type="ARBA" id="ARBA00012438"/>
    </source>
</evidence>
<protein>
    <recommendedName>
        <fullName evidence="3">Chemotaxis protein CheA</fullName>
        <ecNumber evidence="2">2.7.13.3</ecNumber>
    </recommendedName>
</protein>
<dbReference type="InterPro" id="IPR036890">
    <property type="entry name" value="HATPase_C_sf"/>
</dbReference>
<dbReference type="SMART" id="SM00073">
    <property type="entry name" value="HPT"/>
    <property type="match status" value="1"/>
</dbReference>
<dbReference type="InterPro" id="IPR051315">
    <property type="entry name" value="Bact_Chemotaxis_CheA"/>
</dbReference>
<dbReference type="PROSITE" id="PS50894">
    <property type="entry name" value="HPT"/>
    <property type="match status" value="1"/>
</dbReference>
<dbReference type="FunFam" id="3.30.565.10:FF:000016">
    <property type="entry name" value="Chemotaxis protein CheA, putative"/>
    <property type="match status" value="1"/>
</dbReference>
<dbReference type="Gene3D" id="1.20.120.160">
    <property type="entry name" value="HPT domain"/>
    <property type="match status" value="1"/>
</dbReference>
<dbReference type="InterPro" id="IPR008207">
    <property type="entry name" value="Sig_transdc_His_kin_Hpt_dom"/>
</dbReference>
<evidence type="ECO:0000256" key="1">
    <source>
        <dbReference type="ARBA" id="ARBA00000085"/>
    </source>
</evidence>
<dbReference type="EC" id="2.7.13.3" evidence="2"/>
<dbReference type="AlphaFoldDB" id="A0A3B0UWH5"/>
<dbReference type="SUPFAM" id="SSF47226">
    <property type="entry name" value="Histidine-containing phosphotransfer domain, HPT domain"/>
    <property type="match status" value="1"/>
</dbReference>
<evidence type="ECO:0000313" key="10">
    <source>
        <dbReference type="EMBL" id="VAW35301.1"/>
    </source>
</evidence>
<dbReference type="InterPro" id="IPR036097">
    <property type="entry name" value="HisK_dim/P_sf"/>
</dbReference>
<evidence type="ECO:0000259" key="8">
    <source>
        <dbReference type="PROSITE" id="PS50109"/>
    </source>
</evidence>
<organism evidence="10">
    <name type="scientific">hydrothermal vent metagenome</name>
    <dbReference type="NCBI Taxonomy" id="652676"/>
    <lineage>
        <taxon>unclassified sequences</taxon>
        <taxon>metagenomes</taxon>
        <taxon>ecological metagenomes</taxon>
    </lineage>
</organism>
<dbReference type="CDD" id="cd00088">
    <property type="entry name" value="HPT"/>
    <property type="match status" value="1"/>
</dbReference>
<dbReference type="PANTHER" id="PTHR43395">
    <property type="entry name" value="SENSOR HISTIDINE KINASE CHEA"/>
    <property type="match status" value="1"/>
</dbReference>
<dbReference type="GO" id="GO:0000155">
    <property type="term" value="F:phosphorelay sensor kinase activity"/>
    <property type="evidence" value="ECO:0007669"/>
    <property type="project" value="InterPro"/>
</dbReference>
<sequence length="426" mass="46846">MTDNLDDYLGDFIQESREMLENASECLLRLEKSPDNLDEINALFRTLHTIKGSAGFFKLDCISEHAHQAENLLDQVRNKLLVFSAEVVDGIFATLDFIGALFDRCEQGQALELNEELLRRIARLSVSDNPVVRPPGMKLGEILVGRGAVSEDDVNEALEQQKSGQAPPPREAATIRVREDKIMTMANLSGELLVARNAYEYILQQTDAGQVKVDAALKLLNDNLHFLTRLVNDVHNSVMAMSMVPVKGIFQKFGRIVRDIAKKQGKKIAFVLEGEDTEVDKRVGDMLSDPLIHLIRNSCDHGLETIHERRTAGKPEEGRLVLRAAHQGTDLKIEVIDDGKGVDRQKLLTKAGAMGMEVNKDDDEAVMNLVFLAGLSTNDKATDLSGRGVGMDVVMNCVNALRGKVTLSSPPGEGTTLTMTIPMSMG</sequence>
<dbReference type="InterPro" id="IPR004358">
    <property type="entry name" value="Sig_transdc_His_kin-like_C"/>
</dbReference>